<dbReference type="SUPFAM" id="SSF50129">
    <property type="entry name" value="GroES-like"/>
    <property type="match status" value="1"/>
</dbReference>
<gene>
    <name evidence="4" type="ORF">RRG08_055635</name>
</gene>
<comment type="caution">
    <text evidence="4">The sequence shown here is derived from an EMBL/GenBank/DDBJ whole genome shotgun (WGS) entry which is preliminary data.</text>
</comment>
<dbReference type="AlphaFoldDB" id="A0AAE0Z889"/>
<accession>A0AAE0Z889</accession>
<dbReference type="Proteomes" id="UP001283361">
    <property type="component" value="Unassembled WGS sequence"/>
</dbReference>
<keyword evidence="5" id="KW-1185">Reference proteome</keyword>
<dbReference type="InterPro" id="IPR036291">
    <property type="entry name" value="NAD(P)-bd_dom_sf"/>
</dbReference>
<dbReference type="FunFam" id="3.40.50.720:FF:000121">
    <property type="entry name" value="Prostaglandin reductase 2"/>
    <property type="match status" value="1"/>
</dbReference>
<dbReference type="InterPro" id="IPR013149">
    <property type="entry name" value="ADH-like_C"/>
</dbReference>
<protein>
    <recommendedName>
        <fullName evidence="1">15-oxoprostaglandin 13-reductase</fullName>
        <ecNumber evidence="1">1.3.1.48</ecNumber>
    </recommendedName>
</protein>
<dbReference type="GO" id="GO:0005739">
    <property type="term" value="C:mitochondrion"/>
    <property type="evidence" value="ECO:0007669"/>
    <property type="project" value="TreeGrafter"/>
</dbReference>
<dbReference type="EC" id="1.3.1.48" evidence="1"/>
<dbReference type="SMART" id="SM00829">
    <property type="entry name" value="PKS_ER"/>
    <property type="match status" value="1"/>
</dbReference>
<dbReference type="GO" id="GO:0047522">
    <property type="term" value="F:15-oxoprostaglandin 13-reductase [NAD(P)+] activity"/>
    <property type="evidence" value="ECO:0007669"/>
    <property type="project" value="UniProtKB-EC"/>
</dbReference>
<feature type="domain" description="Enoyl reductase (ER)" evidence="3">
    <location>
        <begin position="22"/>
        <end position="347"/>
    </location>
</feature>
<dbReference type="Pfam" id="PF00107">
    <property type="entry name" value="ADH_zinc_N"/>
    <property type="match status" value="1"/>
</dbReference>
<organism evidence="4 5">
    <name type="scientific">Elysia crispata</name>
    <name type="common">lettuce slug</name>
    <dbReference type="NCBI Taxonomy" id="231223"/>
    <lineage>
        <taxon>Eukaryota</taxon>
        <taxon>Metazoa</taxon>
        <taxon>Spiralia</taxon>
        <taxon>Lophotrochozoa</taxon>
        <taxon>Mollusca</taxon>
        <taxon>Gastropoda</taxon>
        <taxon>Heterobranchia</taxon>
        <taxon>Euthyneura</taxon>
        <taxon>Panpulmonata</taxon>
        <taxon>Sacoglossa</taxon>
        <taxon>Placobranchoidea</taxon>
        <taxon>Plakobranchidae</taxon>
        <taxon>Elysia</taxon>
    </lineage>
</organism>
<dbReference type="InterPro" id="IPR013154">
    <property type="entry name" value="ADH-like_N"/>
</dbReference>
<dbReference type="InterPro" id="IPR051397">
    <property type="entry name" value="Zn-ADH-like_protein"/>
</dbReference>
<keyword evidence="2" id="KW-0560">Oxidoreductase</keyword>
<name>A0AAE0Z889_9GAST</name>
<reference evidence="4" key="1">
    <citation type="journal article" date="2023" name="G3 (Bethesda)">
        <title>A reference genome for the long-term kleptoplast-retaining sea slug Elysia crispata morphotype clarki.</title>
        <authorList>
            <person name="Eastman K.E."/>
            <person name="Pendleton A.L."/>
            <person name="Shaikh M.A."/>
            <person name="Suttiyut T."/>
            <person name="Ogas R."/>
            <person name="Tomko P."/>
            <person name="Gavelis G."/>
            <person name="Widhalm J.R."/>
            <person name="Wisecaver J.H."/>
        </authorList>
    </citation>
    <scope>NUCLEOTIDE SEQUENCE</scope>
    <source>
        <strain evidence="4">ECLA1</strain>
    </source>
</reference>
<dbReference type="InterPro" id="IPR020843">
    <property type="entry name" value="ER"/>
</dbReference>
<dbReference type="InterPro" id="IPR011032">
    <property type="entry name" value="GroES-like_sf"/>
</dbReference>
<dbReference type="EMBL" id="JAWDGP010004437">
    <property type="protein sequence ID" value="KAK3764470.1"/>
    <property type="molecule type" value="Genomic_DNA"/>
</dbReference>
<sequence length="352" mass="37918">MTSTKIIPPCMKEIQVIKLGDNFRKVTKIAEVPVPSPGPRQVLIKVTYLSVSIADVLYTLGQHTPGVQPPFPAGLEGMGEIVAVGRGSTKKVGDAVAFFVHGAFREFVVVHDFTLVPTPNCTDPAYLVFPVSAITASAALEKKGALQRGESVLVTAAAGAVGHVAVQMAKMAGCHVIGTCSSDDKAAYLRSIGCDRPINYNKESLDFVLKKEYPKGVNVVLESVGGEMFDICLKNIAFFGRVVAIGSTTAYFQQNGDHSKQARSPKTDVVSELIQKSADLNSLNMVYYKTEIPKYIKETMTMYGTGKLKVTTDVGQKSENGPFRGLEALYDAMDYMLSKKSTGKVVVSMLDS</sequence>
<evidence type="ECO:0000259" key="3">
    <source>
        <dbReference type="SMART" id="SM00829"/>
    </source>
</evidence>
<dbReference type="SUPFAM" id="SSF51735">
    <property type="entry name" value="NAD(P)-binding Rossmann-fold domains"/>
    <property type="match status" value="1"/>
</dbReference>
<dbReference type="Gene3D" id="3.40.50.720">
    <property type="entry name" value="NAD(P)-binding Rossmann-like Domain"/>
    <property type="match status" value="1"/>
</dbReference>
<dbReference type="Pfam" id="PF08240">
    <property type="entry name" value="ADH_N"/>
    <property type="match status" value="1"/>
</dbReference>
<proteinExistence type="predicted"/>
<evidence type="ECO:0000313" key="5">
    <source>
        <dbReference type="Proteomes" id="UP001283361"/>
    </source>
</evidence>
<evidence type="ECO:0000256" key="1">
    <source>
        <dbReference type="ARBA" id="ARBA00011981"/>
    </source>
</evidence>
<evidence type="ECO:0000313" key="4">
    <source>
        <dbReference type="EMBL" id="KAK3764470.1"/>
    </source>
</evidence>
<dbReference type="PANTHER" id="PTHR43677:SF3">
    <property type="entry name" value="PROSTAGLANDIN REDUCTASE 3"/>
    <property type="match status" value="1"/>
</dbReference>
<dbReference type="PANTHER" id="PTHR43677">
    <property type="entry name" value="SHORT-CHAIN DEHYDROGENASE/REDUCTASE"/>
    <property type="match status" value="1"/>
</dbReference>
<dbReference type="Gene3D" id="3.90.180.10">
    <property type="entry name" value="Medium-chain alcohol dehydrogenases, catalytic domain"/>
    <property type="match status" value="1"/>
</dbReference>
<evidence type="ECO:0000256" key="2">
    <source>
        <dbReference type="ARBA" id="ARBA00023002"/>
    </source>
</evidence>